<evidence type="ECO:0000256" key="2">
    <source>
        <dbReference type="RuleBase" id="RU361155"/>
    </source>
</evidence>
<evidence type="ECO:0000259" key="3">
    <source>
        <dbReference type="Pfam" id="PF00685"/>
    </source>
</evidence>
<dbReference type="InterPro" id="IPR051589">
    <property type="entry name" value="Sialate-O-sulfotransferase"/>
</dbReference>
<accession>A0ABP0FRG5</accession>
<dbReference type="PANTHER" id="PTHR45964">
    <property type="entry name" value="WSCD FAMILY MEMBER CG9164"/>
    <property type="match status" value="1"/>
</dbReference>
<sequence>MITAAAKCHCGHTTDRFRLNNLRLNQTLTVGSHTVAVWRTAVQDNRCDLRIFLPSHTSEKIFLRSIPGSGNTWMRHLIESTTGVFTGSAYDDAFLATGGFLGEFDDVSSGRTLVIKEHSAGSEPSKNIILIRNPFDAIVAEFTRRQSHSHVGLGNTNIFKDSDWNSTVKKMANSWLSANISYLKKSSSHIIVYYEYLKRDKVKEMRRVVDFIGFKVNNLEERLLCLQLEGSGLFKRPSRNRAVNPYSSDQTKLIDEKIRMLGSYLKDNTEDRTPLPNYERHY</sequence>
<dbReference type="InterPro" id="IPR027417">
    <property type="entry name" value="P-loop_NTPase"/>
</dbReference>
<dbReference type="Gene3D" id="3.40.50.300">
    <property type="entry name" value="P-loop containing nucleotide triphosphate hydrolases"/>
    <property type="match status" value="1"/>
</dbReference>
<dbReference type="EMBL" id="CAWYQH010000079">
    <property type="protein sequence ID" value="CAK8681120.1"/>
    <property type="molecule type" value="Genomic_DNA"/>
</dbReference>
<comment type="similarity">
    <text evidence="2">Belongs to the sulfotransferase 1 family.</text>
</comment>
<comment type="similarity">
    <text evidence="1">Belongs to the WSCD family.</text>
</comment>
<dbReference type="Proteomes" id="UP001642483">
    <property type="component" value="Unassembled WGS sequence"/>
</dbReference>
<keyword evidence="5" id="KW-1185">Reference proteome</keyword>
<dbReference type="Pfam" id="PF00685">
    <property type="entry name" value="Sulfotransfer_1"/>
    <property type="match status" value="1"/>
</dbReference>
<keyword evidence="2" id="KW-0808">Transferase</keyword>
<reference evidence="4 5" key="1">
    <citation type="submission" date="2024-02" db="EMBL/GenBank/DDBJ databases">
        <authorList>
            <person name="Daric V."/>
            <person name="Darras S."/>
        </authorList>
    </citation>
    <scope>NUCLEOTIDE SEQUENCE [LARGE SCALE GENOMIC DNA]</scope>
</reference>
<dbReference type="EC" id="2.8.2.-" evidence="2"/>
<protein>
    <recommendedName>
        <fullName evidence="2">Sulfotransferase</fullName>
        <ecNumber evidence="2">2.8.2.-</ecNumber>
    </recommendedName>
</protein>
<dbReference type="PANTHER" id="PTHR45964:SF9">
    <property type="entry name" value="SULFOTRANSFERASE"/>
    <property type="match status" value="1"/>
</dbReference>
<evidence type="ECO:0000313" key="5">
    <source>
        <dbReference type="Proteomes" id="UP001642483"/>
    </source>
</evidence>
<dbReference type="SUPFAM" id="SSF52540">
    <property type="entry name" value="P-loop containing nucleoside triphosphate hydrolases"/>
    <property type="match status" value="1"/>
</dbReference>
<comment type="caution">
    <text evidence="4">The sequence shown here is derived from an EMBL/GenBank/DDBJ whole genome shotgun (WGS) entry which is preliminary data.</text>
</comment>
<evidence type="ECO:0000313" key="4">
    <source>
        <dbReference type="EMBL" id="CAK8681120.1"/>
    </source>
</evidence>
<gene>
    <name evidence="4" type="ORF">CVLEPA_LOCUS11356</name>
</gene>
<evidence type="ECO:0000256" key="1">
    <source>
        <dbReference type="ARBA" id="ARBA00010236"/>
    </source>
</evidence>
<dbReference type="InterPro" id="IPR000863">
    <property type="entry name" value="Sulfotransferase_dom"/>
</dbReference>
<name>A0ABP0FRG5_CLALP</name>
<proteinExistence type="inferred from homology"/>
<feature type="domain" description="Sulfotransferase" evidence="3">
    <location>
        <begin position="124"/>
        <end position="221"/>
    </location>
</feature>
<organism evidence="4 5">
    <name type="scientific">Clavelina lepadiformis</name>
    <name type="common">Light-bulb sea squirt</name>
    <name type="synonym">Ascidia lepadiformis</name>
    <dbReference type="NCBI Taxonomy" id="159417"/>
    <lineage>
        <taxon>Eukaryota</taxon>
        <taxon>Metazoa</taxon>
        <taxon>Chordata</taxon>
        <taxon>Tunicata</taxon>
        <taxon>Ascidiacea</taxon>
        <taxon>Aplousobranchia</taxon>
        <taxon>Clavelinidae</taxon>
        <taxon>Clavelina</taxon>
    </lineage>
</organism>